<protein>
    <recommendedName>
        <fullName evidence="3">AB hydrolase-1 domain-containing protein</fullName>
    </recommendedName>
</protein>
<dbReference type="PIRSF" id="PIRSF005211">
    <property type="entry name" value="Ab_hydro_YheT"/>
    <property type="match status" value="1"/>
</dbReference>
<dbReference type="InterPro" id="IPR029058">
    <property type="entry name" value="AB_hydrolase_fold"/>
</dbReference>
<dbReference type="SUPFAM" id="SSF53474">
    <property type="entry name" value="alpha/beta-Hydrolases"/>
    <property type="match status" value="1"/>
</dbReference>
<dbReference type="FunFam" id="3.40.50.1820:FF:000667">
    <property type="entry name" value="Predicted protein"/>
    <property type="match status" value="1"/>
</dbReference>
<evidence type="ECO:0000256" key="1">
    <source>
        <dbReference type="ARBA" id="ARBA00010884"/>
    </source>
</evidence>
<dbReference type="AlphaFoldDB" id="A0CU52"/>
<proteinExistence type="inferred from homology"/>
<dbReference type="InParanoid" id="A0CU52"/>
<dbReference type="GO" id="GO:0034338">
    <property type="term" value="F:short-chain carboxylesterase activity"/>
    <property type="evidence" value="ECO:0000318"/>
    <property type="project" value="GO_Central"/>
</dbReference>
<dbReference type="GO" id="GO:0006629">
    <property type="term" value="P:lipid metabolic process"/>
    <property type="evidence" value="ECO:0000318"/>
    <property type="project" value="GO_Central"/>
</dbReference>
<dbReference type="InterPro" id="IPR050960">
    <property type="entry name" value="AB_hydrolase_4_sf"/>
</dbReference>
<dbReference type="EMBL" id="CT868185">
    <property type="protein sequence ID" value="CAK74319.1"/>
    <property type="molecule type" value="Genomic_DNA"/>
</dbReference>
<dbReference type="InterPro" id="IPR012020">
    <property type="entry name" value="ABHD4"/>
</dbReference>
<evidence type="ECO:0000313" key="4">
    <source>
        <dbReference type="EMBL" id="CAK74319.1"/>
    </source>
</evidence>
<dbReference type="Gene3D" id="3.40.50.1820">
    <property type="entry name" value="alpha/beta hydrolase"/>
    <property type="match status" value="1"/>
</dbReference>
<dbReference type="STRING" id="5888.A0CU52"/>
<comment type="similarity">
    <text evidence="1">Belongs to the AB hydrolase superfamily. AB hydrolase 4 family.</text>
</comment>
<dbReference type="InterPro" id="IPR000073">
    <property type="entry name" value="AB_hydrolase_1"/>
</dbReference>
<dbReference type="GO" id="GO:0047372">
    <property type="term" value="F:monoacylglycerol lipase activity"/>
    <property type="evidence" value="ECO:0000318"/>
    <property type="project" value="GO_Central"/>
</dbReference>
<reference evidence="4 5" key="1">
    <citation type="journal article" date="2006" name="Nature">
        <title>Global trends of whole-genome duplications revealed by the ciliate Paramecium tetraurelia.</title>
        <authorList>
            <consortium name="Genoscope"/>
            <person name="Aury J.-M."/>
            <person name="Jaillon O."/>
            <person name="Duret L."/>
            <person name="Noel B."/>
            <person name="Jubin C."/>
            <person name="Porcel B.M."/>
            <person name="Segurens B."/>
            <person name="Daubin V."/>
            <person name="Anthouard V."/>
            <person name="Aiach N."/>
            <person name="Arnaiz O."/>
            <person name="Billaut A."/>
            <person name="Beisson J."/>
            <person name="Blanc I."/>
            <person name="Bouhouche K."/>
            <person name="Camara F."/>
            <person name="Duharcourt S."/>
            <person name="Guigo R."/>
            <person name="Gogendeau D."/>
            <person name="Katinka M."/>
            <person name="Keller A.-M."/>
            <person name="Kissmehl R."/>
            <person name="Klotz C."/>
            <person name="Koll F."/>
            <person name="Le Moue A."/>
            <person name="Lepere C."/>
            <person name="Malinsky S."/>
            <person name="Nowacki M."/>
            <person name="Nowak J.K."/>
            <person name="Plattner H."/>
            <person name="Poulain J."/>
            <person name="Ruiz F."/>
            <person name="Serrano V."/>
            <person name="Zagulski M."/>
            <person name="Dessen P."/>
            <person name="Betermier M."/>
            <person name="Weissenbach J."/>
            <person name="Scarpelli C."/>
            <person name="Schachter V."/>
            <person name="Sperling L."/>
            <person name="Meyer E."/>
            <person name="Cohen J."/>
            <person name="Wincker P."/>
        </authorList>
    </citation>
    <scope>NUCLEOTIDE SEQUENCE [LARGE SCALE GENOMIC DNA]</scope>
    <source>
        <strain evidence="4 5">Stock d4-2</strain>
    </source>
</reference>
<keyword evidence="5" id="KW-1185">Reference proteome</keyword>
<name>A0CU52_PARTE</name>
<dbReference type="OMA" id="HIMNITQ"/>
<dbReference type="eggNOG" id="KOG1838">
    <property type="taxonomic scope" value="Eukaryota"/>
</dbReference>
<evidence type="ECO:0000259" key="3">
    <source>
        <dbReference type="Pfam" id="PF00561"/>
    </source>
</evidence>
<dbReference type="RefSeq" id="XP_001441716.1">
    <property type="nucleotide sequence ID" value="XM_001441679.1"/>
</dbReference>
<evidence type="ECO:0000256" key="2">
    <source>
        <dbReference type="PIRSR" id="PIRSR005211-1"/>
    </source>
</evidence>
<dbReference type="OrthoDB" id="247542at2759"/>
<dbReference type="KEGG" id="ptm:GSPATT00010518001"/>
<dbReference type="GeneID" id="5027501"/>
<gene>
    <name evidence="4" type="ORF">GSPATT00010518001</name>
</gene>
<dbReference type="HOGENOM" id="CLU_682343_0_0_1"/>
<dbReference type="PANTHER" id="PTHR10794">
    <property type="entry name" value="ABHYDROLASE DOMAIN-CONTAINING PROTEIN"/>
    <property type="match status" value="1"/>
</dbReference>
<dbReference type="Proteomes" id="UP000000600">
    <property type="component" value="Unassembled WGS sequence"/>
</dbReference>
<evidence type="ECO:0000313" key="5">
    <source>
        <dbReference type="Proteomes" id="UP000000600"/>
    </source>
</evidence>
<dbReference type="Pfam" id="PF00561">
    <property type="entry name" value="Abhydrolase_1"/>
    <property type="match status" value="1"/>
</dbReference>
<feature type="domain" description="AB hydrolase-1" evidence="3">
    <location>
        <begin position="110"/>
        <end position="395"/>
    </location>
</feature>
<feature type="active site" description="Charge relay system" evidence="2">
    <location>
        <position position="389"/>
    </location>
</feature>
<organism evidence="4 5">
    <name type="scientific">Paramecium tetraurelia</name>
    <dbReference type="NCBI Taxonomy" id="5888"/>
    <lineage>
        <taxon>Eukaryota</taxon>
        <taxon>Sar</taxon>
        <taxon>Alveolata</taxon>
        <taxon>Ciliophora</taxon>
        <taxon>Intramacronucleata</taxon>
        <taxon>Oligohymenophorea</taxon>
        <taxon>Peniculida</taxon>
        <taxon>Parameciidae</taxon>
        <taxon>Paramecium</taxon>
    </lineage>
</organism>
<accession>A0CU52</accession>
<feature type="active site" description="Charge relay system" evidence="2">
    <location>
        <position position="360"/>
    </location>
</feature>
<dbReference type="ESTHER" id="parte-a0cu52">
    <property type="family name" value="abh_upf0017"/>
</dbReference>
<feature type="active site" description="Charge relay system" evidence="2">
    <location>
        <position position="231"/>
    </location>
</feature>
<dbReference type="PANTHER" id="PTHR10794:SF63">
    <property type="entry name" value="ALPHA_BETA HYDROLASE 1, ISOFORM A"/>
    <property type="match status" value="1"/>
</dbReference>
<sequence>MINIIITFAIIYISYRWMKFINRPSVQLFYNNESLKKVVQSCPSLSNYKPTPYLNGLLHTILGTAGSILIATFKHPSEKHTSNREVVHEAGLSVDWIDKGSGIDVQHPLLFIMPGLTGSVDDGYINTIVSQAHQHNFHNICIYNYRMLAKNADFSFKPESYNYGLKMQPNQFMSNYVSDGFYGIDNDYYYFEDDVIEGKRVRIDLVADLHYTLLYLKNKYKFNKILAIGCSYGGVQLGMYLGRFEGKALIDAGVTVCSPHIMNITQVFLSTFMNLMLCKILQRGLKAIKDQFANRNNYPSNWTIDVQKALNATWIQDFDTYYTSRVYGYRTADAYYRHFTLINRFPQVQVPMLCISAEDDGVCHLKGLGKEEMIQNGRTILCLAKAGGHIGFLEGWNASSFWFPKPAIEFLTFHS</sequence>